<dbReference type="EMBL" id="AP026867">
    <property type="protein sequence ID" value="BDS13982.1"/>
    <property type="molecule type" value="Genomic_DNA"/>
</dbReference>
<keyword evidence="2" id="KW-0012">Acyltransferase</keyword>
<accession>A0A915YIS9</accession>
<keyword evidence="6" id="KW-1185">Reference proteome</keyword>
<evidence type="ECO:0000313" key="6">
    <source>
        <dbReference type="Proteomes" id="UP001060919"/>
    </source>
</evidence>
<evidence type="ECO:0000256" key="1">
    <source>
        <dbReference type="ARBA" id="ARBA00022679"/>
    </source>
</evidence>
<dbReference type="SUPFAM" id="SSF53901">
    <property type="entry name" value="Thiolase-like"/>
    <property type="match status" value="2"/>
</dbReference>
<dbReference type="Proteomes" id="UP001060919">
    <property type="component" value="Chromosome"/>
</dbReference>
<evidence type="ECO:0000256" key="2">
    <source>
        <dbReference type="ARBA" id="ARBA00023315"/>
    </source>
</evidence>
<feature type="domain" description="Beta-ketoacyl synthase-like N-terminal" evidence="3">
    <location>
        <begin position="120"/>
        <end position="205"/>
    </location>
</feature>
<evidence type="ECO:0000259" key="3">
    <source>
        <dbReference type="Pfam" id="PF00109"/>
    </source>
</evidence>
<name>A0A915YIS9_9BACT</name>
<proteinExistence type="predicted"/>
<dbReference type="InterPro" id="IPR016039">
    <property type="entry name" value="Thiolase-like"/>
</dbReference>
<reference evidence="5" key="1">
    <citation type="submission" date="2022-09" db="EMBL/GenBank/DDBJ databases">
        <title>Aureispira anguillicida sp. nov., isolated from Leptocephalus of Japanese eel Anguilla japonica.</title>
        <authorList>
            <person name="Yuasa K."/>
            <person name="Mekata T."/>
            <person name="Ikunari K."/>
        </authorList>
    </citation>
    <scope>NUCLEOTIDE SEQUENCE</scope>
    <source>
        <strain evidence="5">EL160426</strain>
    </source>
</reference>
<dbReference type="CDD" id="cd00827">
    <property type="entry name" value="init_cond_enzymes"/>
    <property type="match status" value="1"/>
</dbReference>
<sequence>MKEVYINRAAAFLPNKVVENNEMEDFLGFVNGKPSRSRAIVLRKNGIKKRYYALSKGGESTHSNAEMTALAARNLFKDNIDGLKRVDLLCCGTSTPDQIIPSHAVMVHGHLPETNNIEVVSPSGACCSGMHAFKYAYMSVKIGEKQKAIATGSERAASMMTRNKFDEEVSVAEKIEENPYLAFEKDFLRWMLSDGAGAFLVESKKNTEGISLRIDWVEACSYANEVETCMYSAANKLPSGELQSYKDYNTQDLASQSIMSMKQDVKLLSKNIIRLGFDHLKKILEKREKSVDELTYFLPHLSSFFFEKPIAEILEENQMAIPKEKWFTNLATKGNVGSGSIYLMVEELMNSDKLKKGDQILLAVPESARFSYVFTWLTVC</sequence>
<feature type="domain" description="Beta-ketoacyl-[acyl-carrier-protein] synthase III C-terminal" evidence="4">
    <location>
        <begin position="284"/>
        <end position="363"/>
    </location>
</feature>
<evidence type="ECO:0000259" key="4">
    <source>
        <dbReference type="Pfam" id="PF08541"/>
    </source>
</evidence>
<dbReference type="Pfam" id="PF08541">
    <property type="entry name" value="ACP_syn_III_C"/>
    <property type="match status" value="1"/>
</dbReference>
<dbReference type="RefSeq" id="WP_264789225.1">
    <property type="nucleotide sequence ID" value="NZ_AP026867.1"/>
</dbReference>
<dbReference type="Gene3D" id="3.40.47.10">
    <property type="match status" value="2"/>
</dbReference>
<dbReference type="NCBIfam" id="NF005293">
    <property type="entry name" value="PRK06816.1"/>
    <property type="match status" value="1"/>
</dbReference>
<dbReference type="GO" id="GO:0044550">
    <property type="term" value="P:secondary metabolite biosynthetic process"/>
    <property type="evidence" value="ECO:0007669"/>
    <property type="project" value="TreeGrafter"/>
</dbReference>
<dbReference type="PANTHER" id="PTHR34069">
    <property type="entry name" value="3-OXOACYL-[ACYL-CARRIER-PROTEIN] SYNTHASE 3"/>
    <property type="match status" value="1"/>
</dbReference>
<dbReference type="KEGG" id="aup:AsAng_0047450"/>
<protein>
    <submittedName>
        <fullName evidence="5">Beta-ketoacyl-ACP synthase III</fullName>
    </submittedName>
</protein>
<dbReference type="PANTHER" id="PTHR34069:SF2">
    <property type="entry name" value="BETA-KETOACYL-[ACYL-CARRIER-PROTEIN] SYNTHASE III"/>
    <property type="match status" value="1"/>
</dbReference>
<gene>
    <name evidence="5" type="ORF">AsAng_0047450</name>
</gene>
<dbReference type="InterPro" id="IPR014030">
    <property type="entry name" value="Ketoacyl_synth_N"/>
</dbReference>
<dbReference type="InterPro" id="IPR013747">
    <property type="entry name" value="ACP_syn_III_C"/>
</dbReference>
<dbReference type="Pfam" id="PF00109">
    <property type="entry name" value="ketoacyl-synt"/>
    <property type="match status" value="1"/>
</dbReference>
<evidence type="ECO:0000313" key="5">
    <source>
        <dbReference type="EMBL" id="BDS13982.1"/>
    </source>
</evidence>
<keyword evidence="1" id="KW-0808">Transferase</keyword>
<dbReference type="AlphaFoldDB" id="A0A915YIS9"/>
<dbReference type="GO" id="GO:0016746">
    <property type="term" value="F:acyltransferase activity"/>
    <property type="evidence" value="ECO:0007669"/>
    <property type="project" value="UniProtKB-KW"/>
</dbReference>
<organism evidence="5 6">
    <name type="scientific">Aureispira anguillae</name>
    <dbReference type="NCBI Taxonomy" id="2864201"/>
    <lineage>
        <taxon>Bacteria</taxon>
        <taxon>Pseudomonadati</taxon>
        <taxon>Bacteroidota</taxon>
        <taxon>Saprospiria</taxon>
        <taxon>Saprospirales</taxon>
        <taxon>Saprospiraceae</taxon>
        <taxon>Aureispira</taxon>
    </lineage>
</organism>